<reference evidence="3" key="1">
    <citation type="submission" date="2018-05" db="EMBL/GenBank/DDBJ databases">
        <authorList>
            <person name="Lanie J.A."/>
            <person name="Ng W.-L."/>
            <person name="Kazmierczak K.M."/>
            <person name="Andrzejewski T.M."/>
            <person name="Davidsen T.M."/>
            <person name="Wayne K.J."/>
            <person name="Tettelin H."/>
            <person name="Glass J.I."/>
            <person name="Rusch D."/>
            <person name="Podicherti R."/>
            <person name="Tsui H.-C.T."/>
            <person name="Winkler M.E."/>
        </authorList>
    </citation>
    <scope>NUCLEOTIDE SEQUENCE</scope>
</reference>
<organism evidence="3">
    <name type="scientific">marine metagenome</name>
    <dbReference type="NCBI Taxonomy" id="408172"/>
    <lineage>
        <taxon>unclassified sequences</taxon>
        <taxon>metagenomes</taxon>
        <taxon>ecological metagenomes</taxon>
    </lineage>
</organism>
<feature type="domain" description="BFN" evidence="2">
    <location>
        <begin position="1"/>
        <end position="133"/>
    </location>
</feature>
<dbReference type="PANTHER" id="PTHR15160:SF1">
    <property type="entry name" value="VON HIPPEL-LINDAU DISEASE TUMOR SUPPRESSOR"/>
    <property type="match status" value="1"/>
</dbReference>
<dbReference type="Pfam" id="PF02151">
    <property type="entry name" value="UVR"/>
    <property type="match status" value="1"/>
</dbReference>
<name>A0A381N9F9_9ZZZZ</name>
<dbReference type="GO" id="GO:0004518">
    <property type="term" value="F:nuclease activity"/>
    <property type="evidence" value="ECO:0007669"/>
    <property type="project" value="InterPro"/>
</dbReference>
<dbReference type="EMBL" id="UINC01000208">
    <property type="protein sequence ID" value="SUZ51145.1"/>
    <property type="molecule type" value="Genomic_DNA"/>
</dbReference>
<dbReference type="PROSITE" id="PS51658">
    <property type="entry name" value="BFN"/>
    <property type="match status" value="1"/>
</dbReference>
<dbReference type="InterPro" id="IPR036104">
    <property type="entry name" value="BFN_sf"/>
</dbReference>
<dbReference type="Pfam" id="PF02577">
    <property type="entry name" value="BFN_dom"/>
    <property type="match status" value="1"/>
</dbReference>
<dbReference type="InterPro" id="IPR001943">
    <property type="entry name" value="UVR_dom"/>
</dbReference>
<evidence type="ECO:0000259" key="1">
    <source>
        <dbReference type="PROSITE" id="PS50151"/>
    </source>
</evidence>
<dbReference type="InterPro" id="IPR036876">
    <property type="entry name" value="UVR_dom_sf"/>
</dbReference>
<dbReference type="Gene3D" id="4.10.860.10">
    <property type="entry name" value="UVR domain"/>
    <property type="match status" value="1"/>
</dbReference>
<evidence type="ECO:0008006" key="4">
    <source>
        <dbReference type="Google" id="ProtNLM"/>
    </source>
</evidence>
<dbReference type="PANTHER" id="PTHR15160">
    <property type="entry name" value="VON HIPPEL-LINDAU PROTEIN"/>
    <property type="match status" value="1"/>
</dbReference>
<proteinExistence type="predicted"/>
<evidence type="ECO:0000259" key="2">
    <source>
        <dbReference type="PROSITE" id="PS51658"/>
    </source>
</evidence>
<dbReference type="SUPFAM" id="SSF46600">
    <property type="entry name" value="C-terminal UvrC-binding domain of UvrB"/>
    <property type="match status" value="1"/>
</dbReference>
<sequence length="179" mass="19665">MIPVKVQKISFHPPSRSYAVILCEINGTRKLPVIVGAFEAQSIALALESMDTPRPLTHDLIGLLIKEVEANLVAVRITSLEEGVFYATLDINGKITGKRSVDSRPSDAIAVGLRMQAPIMIAEKLFDEAGIEDEDEDIPGETSTSLSVKELEDRLQVAVEGEKYEVAAKIRDQIKELKH</sequence>
<evidence type="ECO:0000313" key="3">
    <source>
        <dbReference type="EMBL" id="SUZ51145.1"/>
    </source>
</evidence>
<accession>A0A381N9F9</accession>
<dbReference type="InterPro" id="IPR003729">
    <property type="entry name" value="Bi_nuclease_dom"/>
</dbReference>
<dbReference type="Gene3D" id="3.10.690.10">
    <property type="entry name" value="Bifunctional nuclease domain"/>
    <property type="match status" value="1"/>
</dbReference>
<protein>
    <recommendedName>
        <fullName evidence="4">BFN domain-containing protein</fullName>
    </recommendedName>
</protein>
<dbReference type="SUPFAM" id="SSF103256">
    <property type="entry name" value="Hypothetical protein TM0160"/>
    <property type="match status" value="1"/>
</dbReference>
<feature type="domain" description="UVR" evidence="1">
    <location>
        <begin position="145"/>
        <end position="179"/>
    </location>
</feature>
<dbReference type="AlphaFoldDB" id="A0A381N9F9"/>
<dbReference type="PROSITE" id="PS50151">
    <property type="entry name" value="UVR"/>
    <property type="match status" value="1"/>
</dbReference>
<gene>
    <name evidence="3" type="ORF">METZ01_LOCUS3999</name>
</gene>